<dbReference type="Proteomes" id="UP000527355">
    <property type="component" value="Unassembled WGS sequence"/>
</dbReference>
<dbReference type="PANTHER" id="PTHR11418:SF0">
    <property type="entry name" value="PRO-GLUCAGON"/>
    <property type="match status" value="1"/>
</dbReference>
<protein>
    <submittedName>
        <fullName evidence="3">Glucagon</fullName>
    </submittedName>
</protein>
<gene>
    <name evidence="3" type="ORF">mMyoMyo1_005541</name>
</gene>
<dbReference type="GO" id="GO:0005615">
    <property type="term" value="C:extracellular space"/>
    <property type="evidence" value="ECO:0007669"/>
    <property type="project" value="TreeGrafter"/>
</dbReference>
<dbReference type="PANTHER" id="PTHR11418">
    <property type="entry name" value="GLUCAGON"/>
    <property type="match status" value="1"/>
</dbReference>
<feature type="chain" id="PRO_5029734619" evidence="2">
    <location>
        <begin position="21"/>
        <end position="131"/>
    </location>
</feature>
<dbReference type="AlphaFoldDB" id="A0A7J7WGZ5"/>
<accession>A0A7J7WGZ5</accession>
<feature type="region of interest" description="Disordered" evidence="1">
    <location>
        <begin position="27"/>
        <end position="53"/>
    </location>
</feature>
<reference evidence="3 4" key="1">
    <citation type="journal article" date="2020" name="Nature">
        <title>Six reference-quality genomes reveal evolution of bat adaptations.</title>
        <authorList>
            <person name="Jebb D."/>
            <person name="Huang Z."/>
            <person name="Pippel M."/>
            <person name="Hughes G.M."/>
            <person name="Lavrichenko K."/>
            <person name="Devanna P."/>
            <person name="Winkler S."/>
            <person name="Jermiin L.S."/>
            <person name="Skirmuntt E.C."/>
            <person name="Katzourakis A."/>
            <person name="Burkitt-Gray L."/>
            <person name="Ray D.A."/>
            <person name="Sullivan K.A.M."/>
            <person name="Roscito J.G."/>
            <person name="Kirilenko B.M."/>
            <person name="Davalos L.M."/>
            <person name="Corthals A.P."/>
            <person name="Power M.L."/>
            <person name="Jones G."/>
            <person name="Ransome R.D."/>
            <person name="Dechmann D.K.N."/>
            <person name="Locatelli A.G."/>
            <person name="Puechmaille S.J."/>
            <person name="Fedrigo O."/>
            <person name="Jarvis E.D."/>
            <person name="Hiller M."/>
            <person name="Vernes S.C."/>
            <person name="Myers E.W."/>
            <person name="Teeling E.C."/>
        </authorList>
    </citation>
    <scope>NUCLEOTIDE SEQUENCE [LARGE SCALE GENOMIC DNA]</scope>
    <source>
        <strain evidence="3">MMyoMyo1</strain>
        <tissue evidence="3">Flight muscle</tissue>
    </source>
</reference>
<dbReference type="GO" id="GO:0031769">
    <property type="term" value="F:glucagon receptor binding"/>
    <property type="evidence" value="ECO:0007669"/>
    <property type="project" value="TreeGrafter"/>
</dbReference>
<dbReference type="GO" id="GO:0043066">
    <property type="term" value="P:negative regulation of apoptotic process"/>
    <property type="evidence" value="ECO:0007669"/>
    <property type="project" value="TreeGrafter"/>
</dbReference>
<organism evidence="3 4">
    <name type="scientific">Myotis myotis</name>
    <name type="common">Greater mouse-eared bat</name>
    <name type="synonym">Vespertilio myotis</name>
    <dbReference type="NCBI Taxonomy" id="51298"/>
    <lineage>
        <taxon>Eukaryota</taxon>
        <taxon>Metazoa</taxon>
        <taxon>Chordata</taxon>
        <taxon>Craniata</taxon>
        <taxon>Vertebrata</taxon>
        <taxon>Euteleostomi</taxon>
        <taxon>Mammalia</taxon>
        <taxon>Eutheria</taxon>
        <taxon>Laurasiatheria</taxon>
        <taxon>Chiroptera</taxon>
        <taxon>Yangochiroptera</taxon>
        <taxon>Vespertilionidae</taxon>
        <taxon>Myotis</taxon>
    </lineage>
</organism>
<dbReference type="InterPro" id="IPR015550">
    <property type="entry name" value="Glucagon"/>
</dbReference>
<name>A0A7J7WGZ5_MYOMY</name>
<comment type="caution">
    <text evidence="3">The sequence shown here is derived from an EMBL/GenBank/DDBJ whole genome shotgun (WGS) entry which is preliminary data.</text>
</comment>
<proteinExistence type="predicted"/>
<keyword evidence="4" id="KW-1185">Reference proteome</keyword>
<keyword evidence="2" id="KW-0732">Signal</keyword>
<sequence length="131" mass="15501">MKSIYFVAGLFVMLVQGSWQRSLQDTEEKSSLFPAPQADSRNDLDQIHKEKRNSEEERILSEFNEFLQNECVQDFMNWLLDEKKLLKDVPETVRRRHVDGSLSGEMNTVHDILANQEYIKWLLQNKITDRK</sequence>
<dbReference type="GO" id="GO:0005179">
    <property type="term" value="F:hormone activity"/>
    <property type="evidence" value="ECO:0007669"/>
    <property type="project" value="InterPro"/>
</dbReference>
<dbReference type="EMBL" id="JABWUV010000008">
    <property type="protein sequence ID" value="KAF6336591.1"/>
    <property type="molecule type" value="Genomic_DNA"/>
</dbReference>
<dbReference type="VEuPathDB" id="HostDB:LOC118661563"/>
<evidence type="ECO:0000256" key="1">
    <source>
        <dbReference type="SAM" id="MobiDB-lite"/>
    </source>
</evidence>
<evidence type="ECO:0000256" key="2">
    <source>
        <dbReference type="SAM" id="SignalP"/>
    </source>
</evidence>
<feature type="compositionally biased region" description="Basic and acidic residues" evidence="1">
    <location>
        <begin position="40"/>
        <end position="53"/>
    </location>
</feature>
<evidence type="ECO:0000313" key="4">
    <source>
        <dbReference type="Proteomes" id="UP000527355"/>
    </source>
</evidence>
<dbReference type="GO" id="GO:0010737">
    <property type="term" value="P:protein kinase A signaling"/>
    <property type="evidence" value="ECO:0007669"/>
    <property type="project" value="TreeGrafter"/>
</dbReference>
<dbReference type="GO" id="GO:0035774">
    <property type="term" value="P:positive regulation of insulin secretion involved in cellular response to glucose stimulus"/>
    <property type="evidence" value="ECO:0007669"/>
    <property type="project" value="TreeGrafter"/>
</dbReference>
<feature type="signal peptide" evidence="2">
    <location>
        <begin position="1"/>
        <end position="20"/>
    </location>
</feature>
<evidence type="ECO:0000313" key="3">
    <source>
        <dbReference type="EMBL" id="KAF6336591.1"/>
    </source>
</evidence>
<dbReference type="GO" id="GO:0007188">
    <property type="term" value="P:adenylate cyclase-modulating G protein-coupled receptor signaling pathway"/>
    <property type="evidence" value="ECO:0007669"/>
    <property type="project" value="TreeGrafter"/>
</dbReference>